<evidence type="ECO:0000313" key="7">
    <source>
        <dbReference type="Ensembl" id="ENSSSCP00065000418.1"/>
    </source>
</evidence>
<evidence type="ECO:0000256" key="6">
    <source>
        <dbReference type="SAM" id="MobiDB-lite"/>
    </source>
</evidence>
<gene>
    <name evidence="7" type="primary">PNRC2</name>
</gene>
<keyword evidence="2" id="KW-0805">Transcription regulation</keyword>
<dbReference type="Pfam" id="PF15365">
    <property type="entry name" value="PNRC"/>
    <property type="match status" value="1"/>
</dbReference>
<dbReference type="PANTHER" id="PTHR15405">
    <property type="entry name" value="PROLINE-RICH NUCLEAR RECEPTOR COACTIVATOR"/>
    <property type="match status" value="1"/>
</dbReference>
<feature type="compositionally biased region" description="Polar residues" evidence="6">
    <location>
        <begin position="56"/>
        <end position="74"/>
    </location>
</feature>
<evidence type="ECO:0000256" key="5">
    <source>
        <dbReference type="ARBA" id="ARBA00023242"/>
    </source>
</evidence>
<dbReference type="Ensembl" id="ENSSSCT00030072519.1">
    <property type="protein sequence ID" value="ENSSSCP00030033091.1"/>
    <property type="gene ID" value="ENSSSCG00030052032.1"/>
</dbReference>
<dbReference type="Proteomes" id="UP000694725">
    <property type="component" value="Unplaced"/>
</dbReference>
<comment type="subcellular location">
    <subcellularLocation>
        <location evidence="1">Nucleus</location>
    </subcellularLocation>
</comment>
<accession>A0A8D1X5S2</accession>
<dbReference type="Ensembl" id="ENSSSCT00040099130.1">
    <property type="protein sequence ID" value="ENSSSCP00040044366.1"/>
    <property type="gene ID" value="ENSSSCG00040072031.1"/>
</dbReference>
<name>A0A8D1X5S2_PIG</name>
<proteinExistence type="predicted"/>
<dbReference type="Proteomes" id="UP000694570">
    <property type="component" value="Unplaced"/>
</dbReference>
<dbReference type="InterPro" id="IPR026780">
    <property type="entry name" value="PNRC1/2"/>
</dbReference>
<dbReference type="InterPro" id="IPR028322">
    <property type="entry name" value="PNRC-like_rgn"/>
</dbReference>
<keyword evidence="3" id="KW-0010">Activator</keyword>
<sequence>MLASVPRLNSADRPMKTSVLRQRKGSVRKQHLLSWAWRQGRGQVVEILQSEKQTESKNQQQLNRQKTKDQNSQMKIVHKKKERGHTYNSSAAAWQAMQNGGKNKNFPNNQNWNSSLSSPTLLFKSQTNQNYAGAKFSEPPSPSVLPKPPSHWVPVSFNPSDKEIMTFQLKTLLKVQV</sequence>
<reference evidence="7" key="1">
    <citation type="submission" date="2025-05" db="UniProtKB">
        <authorList>
            <consortium name="Ensembl"/>
        </authorList>
    </citation>
    <scope>IDENTIFICATION</scope>
</reference>
<evidence type="ECO:0000256" key="3">
    <source>
        <dbReference type="ARBA" id="ARBA00023159"/>
    </source>
</evidence>
<organism evidence="7 8">
    <name type="scientific">Sus scrofa</name>
    <name type="common">Pig</name>
    <dbReference type="NCBI Taxonomy" id="9823"/>
    <lineage>
        <taxon>Eukaryota</taxon>
        <taxon>Metazoa</taxon>
        <taxon>Chordata</taxon>
        <taxon>Craniata</taxon>
        <taxon>Vertebrata</taxon>
        <taxon>Euteleostomi</taxon>
        <taxon>Mammalia</taxon>
        <taxon>Eutheria</taxon>
        <taxon>Laurasiatheria</taxon>
        <taxon>Artiodactyla</taxon>
        <taxon>Suina</taxon>
        <taxon>Suidae</taxon>
        <taxon>Sus</taxon>
    </lineage>
</organism>
<evidence type="ECO:0000256" key="4">
    <source>
        <dbReference type="ARBA" id="ARBA00023163"/>
    </source>
</evidence>
<protein>
    <submittedName>
        <fullName evidence="7">Proline rich nuclear receptor coactivator 2</fullName>
    </submittedName>
</protein>
<keyword evidence="5" id="KW-0539">Nucleus</keyword>
<feature type="region of interest" description="Disordered" evidence="6">
    <location>
        <begin position="1"/>
        <end position="25"/>
    </location>
</feature>
<evidence type="ECO:0000256" key="1">
    <source>
        <dbReference type="ARBA" id="ARBA00004123"/>
    </source>
</evidence>
<evidence type="ECO:0000313" key="8">
    <source>
        <dbReference type="Proteomes" id="UP000694725"/>
    </source>
</evidence>
<dbReference type="GO" id="GO:0005634">
    <property type="term" value="C:nucleus"/>
    <property type="evidence" value="ECO:0007669"/>
    <property type="project" value="UniProtKB-SubCell"/>
</dbReference>
<dbReference type="AlphaFoldDB" id="A0A8D1X5S2"/>
<dbReference type="Ensembl" id="ENSSSCT00015087719.1">
    <property type="protein sequence ID" value="ENSSSCP00015035753.1"/>
    <property type="gene ID" value="ENSSSCG00015065318.1"/>
</dbReference>
<evidence type="ECO:0000256" key="2">
    <source>
        <dbReference type="ARBA" id="ARBA00023015"/>
    </source>
</evidence>
<dbReference type="Proteomes" id="UP000694722">
    <property type="component" value="Unplaced"/>
</dbReference>
<dbReference type="Ensembl" id="ENSSSCT00065001405.1">
    <property type="protein sequence ID" value="ENSSSCP00065000418.1"/>
    <property type="gene ID" value="ENSSSCG00065001158.1"/>
</dbReference>
<keyword evidence="4" id="KW-0804">Transcription</keyword>
<dbReference type="GO" id="GO:0016071">
    <property type="term" value="P:mRNA metabolic process"/>
    <property type="evidence" value="ECO:0007669"/>
    <property type="project" value="UniProtKB-ARBA"/>
</dbReference>
<feature type="region of interest" description="Disordered" evidence="6">
    <location>
        <begin position="51"/>
        <end position="88"/>
    </location>
</feature>
<dbReference type="Proteomes" id="UP000694726">
    <property type="component" value="Unplaced"/>
</dbReference>